<evidence type="ECO:0000313" key="2">
    <source>
        <dbReference type="Proteomes" id="UP000644610"/>
    </source>
</evidence>
<evidence type="ECO:0000313" key="1">
    <source>
        <dbReference type="EMBL" id="GII51181.1"/>
    </source>
</evidence>
<comment type="caution">
    <text evidence="1">The sequence shown here is derived from an EMBL/GenBank/DDBJ whole genome shotgun (WGS) entry which is preliminary data.</text>
</comment>
<proteinExistence type="predicted"/>
<dbReference type="EMBL" id="BOOQ01000062">
    <property type="protein sequence ID" value="GII51181.1"/>
    <property type="molecule type" value="Genomic_DNA"/>
</dbReference>
<sequence length="102" mass="11010">MLTLTISFELLMGLIRRASAPAGKDANWQLYEGADLPDPEVIAATDPMLSTARERYAAVLSTGELPSLRALRRDLSVGAPRAKRIRAELAGQHTTNAESAHP</sequence>
<accession>A0A8J3UXB8</accession>
<keyword evidence="2" id="KW-1185">Reference proteome</keyword>
<dbReference type="Proteomes" id="UP000644610">
    <property type="component" value="Unassembled WGS sequence"/>
</dbReference>
<name>A0A8J3UXB8_9ACTN</name>
<protein>
    <submittedName>
        <fullName evidence="1">Uncharacterized protein</fullName>
    </submittedName>
</protein>
<organism evidence="1 2">
    <name type="scientific">Planotetraspora silvatica</name>
    <dbReference type="NCBI Taxonomy" id="234614"/>
    <lineage>
        <taxon>Bacteria</taxon>
        <taxon>Bacillati</taxon>
        <taxon>Actinomycetota</taxon>
        <taxon>Actinomycetes</taxon>
        <taxon>Streptosporangiales</taxon>
        <taxon>Streptosporangiaceae</taxon>
        <taxon>Planotetraspora</taxon>
    </lineage>
</organism>
<dbReference type="AlphaFoldDB" id="A0A8J3UXB8"/>
<reference evidence="1" key="1">
    <citation type="submission" date="2021-01" db="EMBL/GenBank/DDBJ databases">
        <title>Whole genome shotgun sequence of Planotetraspora silvatica NBRC 100141.</title>
        <authorList>
            <person name="Komaki H."/>
            <person name="Tamura T."/>
        </authorList>
    </citation>
    <scope>NUCLEOTIDE SEQUENCE</scope>
    <source>
        <strain evidence="1">NBRC 100141</strain>
    </source>
</reference>
<gene>
    <name evidence="1" type="ORF">Psi02_76050</name>
</gene>